<dbReference type="InterPro" id="IPR025248">
    <property type="entry name" value="DUF4007"/>
</dbReference>
<dbReference type="Proteomes" id="UP000295399">
    <property type="component" value="Unassembled WGS sequence"/>
</dbReference>
<dbReference type="AlphaFoldDB" id="A0A4V2SN98"/>
<evidence type="ECO:0000313" key="2">
    <source>
        <dbReference type="EMBL" id="TCP30416.1"/>
    </source>
</evidence>
<organism evidence="2 3">
    <name type="scientific">Rhodothalassium salexigens DSM 2132</name>
    <dbReference type="NCBI Taxonomy" id="1188247"/>
    <lineage>
        <taxon>Bacteria</taxon>
        <taxon>Pseudomonadati</taxon>
        <taxon>Pseudomonadota</taxon>
        <taxon>Alphaproteobacteria</taxon>
        <taxon>Rhodothalassiales</taxon>
        <taxon>Rhodothalassiaceae</taxon>
        <taxon>Rhodothalassium</taxon>
    </lineage>
</organism>
<protein>
    <submittedName>
        <fullName evidence="2">Uncharacterized protein DUF4007</fullName>
    </submittedName>
</protein>
<name>A0A4V2SN98_RHOSA</name>
<dbReference type="Pfam" id="PF13182">
    <property type="entry name" value="DUF4007"/>
    <property type="match status" value="1"/>
</dbReference>
<proteinExistence type="predicted"/>
<evidence type="ECO:0000259" key="1">
    <source>
        <dbReference type="Pfam" id="PF13182"/>
    </source>
</evidence>
<gene>
    <name evidence="2" type="ORF">EV659_1145</name>
</gene>
<reference evidence="2 3" key="1">
    <citation type="submission" date="2019-03" db="EMBL/GenBank/DDBJ databases">
        <title>Genomic Encyclopedia of Type Strains, Phase IV (KMG-IV): sequencing the most valuable type-strain genomes for metagenomic binning, comparative biology and taxonomic classification.</title>
        <authorList>
            <person name="Goeker M."/>
        </authorList>
    </citation>
    <scope>NUCLEOTIDE SEQUENCE [LARGE SCALE GENOMIC DNA]</scope>
    <source>
        <strain evidence="2 3">DSM 2132</strain>
    </source>
</reference>
<evidence type="ECO:0000313" key="3">
    <source>
        <dbReference type="Proteomes" id="UP000295399"/>
    </source>
</evidence>
<keyword evidence="3" id="KW-1185">Reference proteome</keyword>
<dbReference type="InParanoid" id="A0A4V2SN98"/>
<dbReference type="EMBL" id="SLXO01000014">
    <property type="protein sequence ID" value="TCP30416.1"/>
    <property type="molecule type" value="Genomic_DNA"/>
</dbReference>
<comment type="caution">
    <text evidence="2">The sequence shown here is derived from an EMBL/GenBank/DDBJ whole genome shotgun (WGS) entry which is preliminary data.</text>
</comment>
<feature type="domain" description="DUF4007" evidence="1">
    <location>
        <begin position="3"/>
        <end position="174"/>
    </location>
</feature>
<accession>A0A4V2SN98</accession>
<sequence>MGVFSAPETADRLGVGRNMAKSIGWWLHATGLATRTSRNSPLELTLLGNVLAEYDPYMVQLGTWWLVHASALTCGAETSLPWFFSPRRPERCDRTVLAETLARDLSPNRGKAPAIKTVQREVAAVMQTYAVPVPRSRSEPEDNLGSPFHRLDLWQHLCRADRFERSEPTPTPPEALGLVLSALGMSRPSADLRDGVLQDIAITSAPMTRAGAMLGRSREALLDLAAASERELGAKVLRVRTLAGERYVSLPSATAATWARRFYDRVGAAREAV</sequence>